<dbReference type="PANTHER" id="PTHR35528">
    <property type="entry name" value="BLL1675 PROTEIN"/>
    <property type="match status" value="1"/>
</dbReference>
<dbReference type="Pfam" id="PF13610">
    <property type="entry name" value="DDE_Tnp_IS240"/>
    <property type="match status" value="1"/>
</dbReference>
<evidence type="ECO:0000256" key="1">
    <source>
        <dbReference type="ARBA" id="ARBA00002286"/>
    </source>
</evidence>
<dbReference type="PANTHER" id="PTHR35528:SF3">
    <property type="entry name" value="BLL1675 PROTEIN"/>
    <property type="match status" value="1"/>
</dbReference>
<sequence>MISFKGAQFPKEVILFAVFFYVRYTVSYRDLEEILAERGVEVDHATLNRWVAKYSPLIAANARRRKASTDRSWRMDETYIRVKREWVYLYRAVDKFGKTLDFMLSKRRNKPAATRFFARALEMNGLPRKIVIDRSGANTAGITAINRMLKSFGCPIPIEMIRIKYLNNMVEQDHRTIKKRIRPILGFKSFSSASATLEGIEVADMIRKGQLMAGLCPFAQFAALAA</sequence>
<keyword evidence="4" id="KW-0233">DNA recombination</keyword>
<dbReference type="InterPro" id="IPR047930">
    <property type="entry name" value="Transpos_IS6"/>
</dbReference>
<proteinExistence type="predicted"/>
<keyword evidence="2" id="KW-0815">Transposition</keyword>
<dbReference type="SUPFAM" id="SSF53098">
    <property type="entry name" value="Ribonuclease H-like"/>
    <property type="match status" value="1"/>
</dbReference>
<dbReference type="NCBIfam" id="NF033587">
    <property type="entry name" value="transpos_IS6"/>
    <property type="match status" value="1"/>
</dbReference>
<comment type="function">
    <text evidence="1">Involved in the transposition of the insertion sequence.</text>
</comment>
<protein>
    <submittedName>
        <fullName evidence="6">Transposase (Or an inactivated derivative)</fullName>
    </submittedName>
</protein>
<dbReference type="RefSeq" id="WP_425431850.1">
    <property type="nucleotide sequence ID" value="NZ_FORA01000002.1"/>
</dbReference>
<feature type="domain" description="Integrase catalytic" evidence="5">
    <location>
        <begin position="52"/>
        <end position="225"/>
    </location>
</feature>
<dbReference type="STRING" id="390807.SAMN04488095_2329"/>
<keyword evidence="7" id="KW-1185">Reference proteome</keyword>
<dbReference type="PROSITE" id="PS50994">
    <property type="entry name" value="INTEGRASE"/>
    <property type="match status" value="1"/>
</dbReference>
<dbReference type="InterPro" id="IPR032874">
    <property type="entry name" value="DDE_dom"/>
</dbReference>
<keyword evidence="3" id="KW-0238">DNA-binding</keyword>
<dbReference type="InterPro" id="IPR052183">
    <property type="entry name" value="IS_Transposase"/>
</dbReference>
<dbReference type="GO" id="GO:0006310">
    <property type="term" value="P:DNA recombination"/>
    <property type="evidence" value="ECO:0007669"/>
    <property type="project" value="UniProtKB-KW"/>
</dbReference>
<dbReference type="EMBL" id="FORA01000002">
    <property type="protein sequence ID" value="SFJ15841.1"/>
    <property type="molecule type" value="Genomic_DNA"/>
</dbReference>
<evidence type="ECO:0000259" key="5">
    <source>
        <dbReference type="PROSITE" id="PS50994"/>
    </source>
</evidence>
<name>A0A1I3P317_9RHOB</name>
<dbReference type="InterPro" id="IPR012337">
    <property type="entry name" value="RNaseH-like_sf"/>
</dbReference>
<gene>
    <name evidence="6" type="ORF">SAMN04488095_2329</name>
</gene>
<dbReference type="InterPro" id="IPR001584">
    <property type="entry name" value="Integrase_cat-core"/>
</dbReference>
<dbReference type="GO" id="GO:0015074">
    <property type="term" value="P:DNA integration"/>
    <property type="evidence" value="ECO:0007669"/>
    <property type="project" value="InterPro"/>
</dbReference>
<dbReference type="GO" id="GO:0003677">
    <property type="term" value="F:DNA binding"/>
    <property type="evidence" value="ECO:0007669"/>
    <property type="project" value="UniProtKB-KW"/>
</dbReference>
<evidence type="ECO:0000313" key="6">
    <source>
        <dbReference type="EMBL" id="SFJ15841.1"/>
    </source>
</evidence>
<dbReference type="InterPro" id="IPR036397">
    <property type="entry name" value="RNaseH_sf"/>
</dbReference>
<dbReference type="GO" id="GO:0032196">
    <property type="term" value="P:transposition"/>
    <property type="evidence" value="ECO:0007669"/>
    <property type="project" value="UniProtKB-KW"/>
</dbReference>
<reference evidence="6 7" key="1">
    <citation type="submission" date="2016-10" db="EMBL/GenBank/DDBJ databases">
        <authorList>
            <person name="de Groot N.N."/>
        </authorList>
    </citation>
    <scope>NUCLEOTIDE SEQUENCE [LARGE SCALE GENOMIC DNA]</scope>
    <source>
        <strain evidence="6 7">DSM 19073</strain>
    </source>
</reference>
<evidence type="ECO:0000256" key="3">
    <source>
        <dbReference type="ARBA" id="ARBA00023125"/>
    </source>
</evidence>
<evidence type="ECO:0000256" key="4">
    <source>
        <dbReference type="ARBA" id="ARBA00023172"/>
    </source>
</evidence>
<dbReference type="Proteomes" id="UP000199110">
    <property type="component" value="Unassembled WGS sequence"/>
</dbReference>
<dbReference type="Gene3D" id="3.30.420.10">
    <property type="entry name" value="Ribonuclease H-like superfamily/Ribonuclease H"/>
    <property type="match status" value="1"/>
</dbReference>
<accession>A0A1I3P317</accession>
<evidence type="ECO:0000313" key="7">
    <source>
        <dbReference type="Proteomes" id="UP000199110"/>
    </source>
</evidence>
<dbReference type="AlphaFoldDB" id="A0A1I3P317"/>
<evidence type="ECO:0000256" key="2">
    <source>
        <dbReference type="ARBA" id="ARBA00022578"/>
    </source>
</evidence>
<organism evidence="6 7">
    <name type="scientific">Jannaschia pohangensis</name>
    <dbReference type="NCBI Taxonomy" id="390807"/>
    <lineage>
        <taxon>Bacteria</taxon>
        <taxon>Pseudomonadati</taxon>
        <taxon>Pseudomonadota</taxon>
        <taxon>Alphaproteobacteria</taxon>
        <taxon>Rhodobacterales</taxon>
        <taxon>Roseobacteraceae</taxon>
        <taxon>Jannaschia</taxon>
    </lineage>
</organism>